<evidence type="ECO:0000256" key="1">
    <source>
        <dbReference type="ARBA" id="ARBA00004123"/>
    </source>
</evidence>
<protein>
    <recommendedName>
        <fullName evidence="15">Calmodulin-binding protein</fullName>
    </recommendedName>
</protein>
<dbReference type="GO" id="GO:0043565">
    <property type="term" value="F:sequence-specific DNA binding"/>
    <property type="evidence" value="ECO:0007669"/>
    <property type="project" value="TreeGrafter"/>
</dbReference>
<evidence type="ECO:0000256" key="6">
    <source>
        <dbReference type="ARBA" id="ARBA00023163"/>
    </source>
</evidence>
<feature type="domain" description="Calmodulin binding protein central" evidence="11">
    <location>
        <begin position="452"/>
        <end position="517"/>
    </location>
</feature>
<dbReference type="Pfam" id="PF20451">
    <property type="entry name" value="Calmod_bind_M"/>
    <property type="match status" value="1"/>
</dbReference>
<evidence type="ECO:0000313" key="14">
    <source>
        <dbReference type="Proteomes" id="UP000886595"/>
    </source>
</evidence>
<evidence type="ECO:0000256" key="2">
    <source>
        <dbReference type="ARBA" id="ARBA00007214"/>
    </source>
</evidence>
<feature type="domain" description="Calmodulin binding protein C-terminal" evidence="12">
    <location>
        <begin position="522"/>
        <end position="585"/>
    </location>
</feature>
<feature type="domain" description="Calmodulin binding protein-like N-terminal" evidence="10">
    <location>
        <begin position="298"/>
        <end position="439"/>
    </location>
</feature>
<evidence type="ECO:0000256" key="7">
    <source>
        <dbReference type="ARBA" id="ARBA00023242"/>
    </source>
</evidence>
<organism evidence="13 14">
    <name type="scientific">Brassica carinata</name>
    <name type="common">Ethiopian mustard</name>
    <name type="synonym">Abyssinian cabbage</name>
    <dbReference type="NCBI Taxonomy" id="52824"/>
    <lineage>
        <taxon>Eukaryota</taxon>
        <taxon>Viridiplantae</taxon>
        <taxon>Streptophyta</taxon>
        <taxon>Embryophyta</taxon>
        <taxon>Tracheophyta</taxon>
        <taxon>Spermatophyta</taxon>
        <taxon>Magnoliopsida</taxon>
        <taxon>eudicotyledons</taxon>
        <taxon>Gunneridae</taxon>
        <taxon>Pentapetalae</taxon>
        <taxon>rosids</taxon>
        <taxon>malvids</taxon>
        <taxon>Brassicales</taxon>
        <taxon>Brassicaceae</taxon>
        <taxon>Brassiceae</taxon>
        <taxon>Brassica</taxon>
    </lineage>
</organism>
<gene>
    <name evidence="13" type="ORF">Bca52824_089358</name>
</gene>
<dbReference type="GO" id="GO:0080142">
    <property type="term" value="P:regulation of salicylic acid biosynthetic process"/>
    <property type="evidence" value="ECO:0007669"/>
    <property type="project" value="TreeGrafter"/>
</dbReference>
<dbReference type="GO" id="GO:0005516">
    <property type="term" value="F:calmodulin binding"/>
    <property type="evidence" value="ECO:0007669"/>
    <property type="project" value="InterPro"/>
</dbReference>
<keyword evidence="7" id="KW-0539">Nucleus</keyword>
<evidence type="ECO:0000256" key="8">
    <source>
        <dbReference type="SAM" id="MobiDB-lite"/>
    </source>
</evidence>
<evidence type="ECO:0000259" key="11">
    <source>
        <dbReference type="Pfam" id="PF20451"/>
    </source>
</evidence>
<dbReference type="InterPro" id="IPR046830">
    <property type="entry name" value="Calmod_bind_M"/>
</dbReference>
<evidence type="ECO:0000259" key="10">
    <source>
        <dbReference type="Pfam" id="PF07887"/>
    </source>
</evidence>
<keyword evidence="9" id="KW-0812">Transmembrane</keyword>
<proteinExistence type="inferred from homology"/>
<dbReference type="InterPro" id="IPR046829">
    <property type="entry name" value="Calmod_bind_C"/>
</dbReference>
<keyword evidence="14" id="KW-1185">Reference proteome</keyword>
<feature type="region of interest" description="Disordered" evidence="8">
    <location>
        <begin position="208"/>
        <end position="228"/>
    </location>
</feature>
<dbReference type="GO" id="GO:0005634">
    <property type="term" value="C:nucleus"/>
    <property type="evidence" value="ECO:0007669"/>
    <property type="project" value="UniProtKB-SubCell"/>
</dbReference>
<feature type="transmembrane region" description="Helical" evidence="9">
    <location>
        <begin position="12"/>
        <end position="32"/>
    </location>
</feature>
<dbReference type="Proteomes" id="UP000886595">
    <property type="component" value="Unassembled WGS sequence"/>
</dbReference>
<accession>A0A8X7PEG7</accession>
<dbReference type="InterPro" id="IPR046831">
    <property type="entry name" value="Calmodulin_bind_N"/>
</dbReference>
<dbReference type="PANTHER" id="PTHR31713:SF73">
    <property type="entry name" value="CALMODULIN-BINDING PROTEIN 60 F"/>
    <property type="match status" value="1"/>
</dbReference>
<dbReference type="PANTHER" id="PTHR31713">
    <property type="entry name" value="OS02G0177800 PROTEIN"/>
    <property type="match status" value="1"/>
</dbReference>
<dbReference type="InterPro" id="IPR012416">
    <property type="entry name" value="CBP60"/>
</dbReference>
<reference evidence="13 14" key="1">
    <citation type="submission" date="2020-02" db="EMBL/GenBank/DDBJ databases">
        <authorList>
            <person name="Ma Q."/>
            <person name="Huang Y."/>
            <person name="Song X."/>
            <person name="Pei D."/>
        </authorList>
    </citation>
    <scope>NUCLEOTIDE SEQUENCE [LARGE SCALE GENOMIC DNA]</scope>
    <source>
        <strain evidence="13">Sxm20200214</strain>
        <tissue evidence="13">Leaf</tissue>
    </source>
</reference>
<evidence type="ECO:0000256" key="3">
    <source>
        <dbReference type="ARBA" id="ARBA00023015"/>
    </source>
</evidence>
<evidence type="ECO:0000259" key="12">
    <source>
        <dbReference type="Pfam" id="PF20452"/>
    </source>
</evidence>
<dbReference type="Pfam" id="PF07887">
    <property type="entry name" value="Calmodulin_bind"/>
    <property type="match status" value="1"/>
</dbReference>
<evidence type="ECO:0000256" key="4">
    <source>
        <dbReference type="ARBA" id="ARBA00023125"/>
    </source>
</evidence>
<dbReference type="EMBL" id="JAAMPC010000017">
    <property type="protein sequence ID" value="KAG2249730.1"/>
    <property type="molecule type" value="Genomic_DNA"/>
</dbReference>
<name>A0A8X7PEG7_BRACI</name>
<dbReference type="InterPro" id="IPR010471">
    <property type="entry name" value="DUF1068"/>
</dbReference>
<dbReference type="Pfam" id="PF20452">
    <property type="entry name" value="Calmod_bind_C"/>
    <property type="match status" value="1"/>
</dbReference>
<keyword evidence="4" id="KW-0238">DNA-binding</keyword>
<dbReference type="GO" id="GO:0003700">
    <property type="term" value="F:DNA-binding transcription factor activity"/>
    <property type="evidence" value="ECO:0007669"/>
    <property type="project" value="TreeGrafter"/>
</dbReference>
<sequence length="747" mass="84492">MARRSGDCMRCLVIFAVVSALVVCGPALYWRFNKGFVGSTRKSSVCPPCVCGCPPPVSLLEIAPGLANLTVTDCGGDDPELKQEMEKQFVDLLTEELKLQEAVADEHSRHMNVTLLEAKRVASQYQKEAEKCNAATEICESARERAEALLIKERKITALWEKRARQSGWEGQETLKVCEQRQKLRRDKSGDVKRTEADIVDDHAVSSMRKRGHNQEYTDNLSEGTEPKRQKKLPALANVIVEAVKVDSLQRLCSSLEPLFRRIVSEEVERALSKLESSKTTPRSQEPKKIQGLNGRNLQIRFRTRMPPHLFTGGKVEGEQGSAIHVVLTDANTGNVVQTGEDSTAKLNVVVLDGDFNDEDWTRERFESFVVKERQGKSPILTGHTHVVLKEGVGTLGELSFTDNSSWIRSRKFRLGVKASSGFHHIREAKTEPFTVKDHRGELYKKHYPPVLNDEVWRLDRIAKDGALHKKLVKSNIMTVEDFLRILVKEPQKLRSLLGSGMSNRMWDNTVEHAKTCVLGGKLYVYYTEQTHNNTGVVFNHIYEFQGLIANGHFLALESLDHDQKISADIMVKAAYENWHKAVEYDGKLLNFLPEAKRAQNHHQNVNSYSLVPQQQIQYPFVQQPCNLLGDYTSMEGSSVSGSCNEDREDVFTEEIRVRSSEMLETDDMQKLLRTFGIAGGFTHTDESCYGFDDRYEAQVDKGYRRERGRGSGKAVVGWLKLKAALRWGIFIRKKAAQRKPQIVEID</sequence>
<dbReference type="OrthoDB" id="512636at2759"/>
<comment type="subcellular location">
    <subcellularLocation>
        <location evidence="1">Nucleus</location>
    </subcellularLocation>
</comment>
<dbReference type="Pfam" id="PF06364">
    <property type="entry name" value="DUF1068"/>
    <property type="match status" value="1"/>
</dbReference>
<evidence type="ECO:0008006" key="15">
    <source>
        <dbReference type="Google" id="ProtNLM"/>
    </source>
</evidence>
<evidence type="ECO:0000256" key="5">
    <source>
        <dbReference type="ARBA" id="ARBA00023159"/>
    </source>
</evidence>
<evidence type="ECO:0000313" key="13">
    <source>
        <dbReference type="EMBL" id="KAG2249730.1"/>
    </source>
</evidence>
<dbReference type="AlphaFoldDB" id="A0A8X7PEG7"/>
<comment type="caution">
    <text evidence="13">The sequence shown here is derived from an EMBL/GenBank/DDBJ whole genome shotgun (WGS) entry which is preliminary data.</text>
</comment>
<keyword evidence="9" id="KW-0472">Membrane</keyword>
<keyword evidence="3" id="KW-0805">Transcription regulation</keyword>
<keyword evidence="6" id="KW-0804">Transcription</keyword>
<evidence type="ECO:0000256" key="9">
    <source>
        <dbReference type="SAM" id="Phobius"/>
    </source>
</evidence>
<comment type="similarity">
    <text evidence="2">Belongs to the plant ACBP60 protein family.</text>
</comment>
<keyword evidence="5" id="KW-0010">Activator</keyword>
<feature type="region of interest" description="Disordered" evidence="8">
    <location>
        <begin position="273"/>
        <end position="293"/>
    </location>
</feature>
<keyword evidence="9" id="KW-1133">Transmembrane helix</keyword>